<protein>
    <recommendedName>
        <fullName evidence="3">YbjN domain-containing protein</fullName>
    </recommendedName>
</protein>
<reference evidence="1 2" key="1">
    <citation type="submission" date="2016-03" db="EMBL/GenBank/DDBJ databases">
        <title>Niastella vici sp. nov., isolated from farmland soil.</title>
        <authorList>
            <person name="Chen L."/>
            <person name="Wang D."/>
            <person name="Yang S."/>
            <person name="Wang G."/>
        </authorList>
    </citation>
    <scope>NUCLEOTIDE SEQUENCE [LARGE SCALE GENOMIC DNA]</scope>
    <source>
        <strain evidence="1 2">DJ57</strain>
    </source>
</reference>
<evidence type="ECO:0008006" key="3">
    <source>
        <dbReference type="Google" id="ProtNLM"/>
    </source>
</evidence>
<dbReference type="EMBL" id="LVYD01000001">
    <property type="protein sequence ID" value="OQP67465.1"/>
    <property type="molecule type" value="Genomic_DNA"/>
</dbReference>
<dbReference type="SUPFAM" id="SSF69635">
    <property type="entry name" value="Type III secretory system chaperone-like"/>
    <property type="match status" value="1"/>
</dbReference>
<dbReference type="Proteomes" id="UP000192796">
    <property type="component" value="Unassembled WGS sequence"/>
</dbReference>
<keyword evidence="2" id="KW-1185">Reference proteome</keyword>
<accession>A0A1V9G9Y4</accession>
<dbReference type="RefSeq" id="WP_081145162.1">
    <property type="nucleotide sequence ID" value="NZ_LVYD01000001.1"/>
</dbReference>
<dbReference type="OrthoDB" id="1489794at2"/>
<sequence>MFDKLFGRGKKKPDNPDISFGRYSDNNKTVEKVRRWTDADNLFKQQSYYESIDAFFDYLADDKLGNVVLKRDNDSGTFQIFQGSKIVRGEFDKESLKAEITLAKMPQASVPVMRRLLEMNFSLYYSRYALDNDRLCMRFDSDIRAANPNKLYYGLKELAIKADKLDDLLVQEFAALQTVDTEHITEIPTTEKEVKYNFMMTWIRETLDYIATLDADKFSGGIAYLLLSLAFRIDYLICPDGKLLNELEKVVEIYYRKDEKQTMERNQGMMEGFKKLLAKSKEEVFPFLFRSKHTFAIVVPQHHQTVADAINAAAQNMAWYRDNSYPNIANNVMEYSLSFSQYSYSLPKPLSDLILLYFQINYRSYFEALGFTVPYYDQQGNQFNPETIRERIEEISETWKAKYPKLQFRMDTLKFNNLVTFNSSFSTEITFLNFDSN</sequence>
<dbReference type="AlphaFoldDB" id="A0A1V9G9Y4"/>
<proteinExistence type="predicted"/>
<gene>
    <name evidence="1" type="ORF">A3860_02755</name>
</gene>
<comment type="caution">
    <text evidence="1">The sequence shown here is derived from an EMBL/GenBank/DDBJ whole genome shotgun (WGS) entry which is preliminary data.</text>
</comment>
<name>A0A1V9G9Y4_9BACT</name>
<dbReference type="STRING" id="1703345.A3860_02755"/>
<organism evidence="1 2">
    <name type="scientific">Niastella vici</name>
    <dbReference type="NCBI Taxonomy" id="1703345"/>
    <lineage>
        <taxon>Bacteria</taxon>
        <taxon>Pseudomonadati</taxon>
        <taxon>Bacteroidota</taxon>
        <taxon>Chitinophagia</taxon>
        <taxon>Chitinophagales</taxon>
        <taxon>Chitinophagaceae</taxon>
        <taxon>Niastella</taxon>
    </lineage>
</organism>
<evidence type="ECO:0000313" key="2">
    <source>
        <dbReference type="Proteomes" id="UP000192796"/>
    </source>
</evidence>
<dbReference type="Gene3D" id="3.30.1460.10">
    <property type="match status" value="1"/>
</dbReference>
<evidence type="ECO:0000313" key="1">
    <source>
        <dbReference type="EMBL" id="OQP67465.1"/>
    </source>
</evidence>